<evidence type="ECO:0000256" key="1">
    <source>
        <dbReference type="ARBA" id="ARBA00004651"/>
    </source>
</evidence>
<feature type="transmembrane region" description="Helical" evidence="9">
    <location>
        <begin position="337"/>
        <end position="360"/>
    </location>
</feature>
<feature type="transmembrane region" description="Helical" evidence="9">
    <location>
        <begin position="210"/>
        <end position="230"/>
    </location>
</feature>
<feature type="transmembrane region" description="Helical" evidence="9">
    <location>
        <begin position="260"/>
        <end position="284"/>
    </location>
</feature>
<feature type="transmembrane region" description="Helical" evidence="9">
    <location>
        <begin position="125"/>
        <end position="143"/>
    </location>
</feature>
<accession>A0A4Y3QRM0</accession>
<name>A0A4Y3QRM0_STRCI</name>
<evidence type="ECO:0000256" key="7">
    <source>
        <dbReference type="ARBA" id="ARBA00023136"/>
    </source>
</evidence>
<keyword evidence="3" id="KW-0813">Transport</keyword>
<evidence type="ECO:0000256" key="3">
    <source>
        <dbReference type="ARBA" id="ARBA00022448"/>
    </source>
</evidence>
<dbReference type="InterPro" id="IPR017588">
    <property type="entry name" value="UacT-like"/>
</dbReference>
<sequence length="500" mass="51834">MFRFRPGRTARPRPLPAEGRDPVEEVPPVWRLAVYGFQHVLAFYAGAVVMPLLVAEGIGLRGADVAALINASLLACGISTILQSVGLPGVGIRLPVVQGMSTTAVPSLVSVGVAAGGARAGLPTVFGAVIAAGLAMFLIAPVFSRLVRFFPPVVTGSILVVIGVTLLAVAARQVGGGDAQAHDFGSPAHLGFAAVPLAVIVLLNKVSRGFLATVAVGIGLAVGTLLAALAGRADFSGIGDASWIGASAPLHYGAPRWDTMAVLSLLLVMVIIAAESIGQFFAVGRIVGRDPDGRQIVRALRADGLATGVAGVLNSFPTTVYSQNIGLMRLTRVRSRWVVAASGVLMLVLGLMPKIGAVIAAMPASVLGGATLVLFGTIAVVGVQILRRADLADQRNTILVAASLGIGFLPTAYPQFAQRMPGEQLHALFESGIILGTLSAVLFNLFFHHVPVPWRRGKPDPESAAQDEADPASTPTGPVRTGIDAPEDYMQHETPVREKT</sequence>
<keyword evidence="11" id="KW-1185">Reference proteome</keyword>
<evidence type="ECO:0000313" key="11">
    <source>
        <dbReference type="Proteomes" id="UP000319210"/>
    </source>
</evidence>
<feature type="transmembrane region" description="Helical" evidence="9">
    <location>
        <begin position="398"/>
        <end position="416"/>
    </location>
</feature>
<evidence type="ECO:0000256" key="4">
    <source>
        <dbReference type="ARBA" id="ARBA00022475"/>
    </source>
</evidence>
<evidence type="ECO:0008006" key="12">
    <source>
        <dbReference type="Google" id="ProtNLM"/>
    </source>
</evidence>
<dbReference type="PANTHER" id="PTHR42810:SF4">
    <property type="entry name" value="URIC ACID TRANSPORTER UACT"/>
    <property type="match status" value="1"/>
</dbReference>
<feature type="transmembrane region" description="Helical" evidence="9">
    <location>
        <begin position="428"/>
        <end position="447"/>
    </location>
</feature>
<organism evidence="10 11">
    <name type="scientific">Streptomyces cacaoi</name>
    <dbReference type="NCBI Taxonomy" id="1898"/>
    <lineage>
        <taxon>Bacteria</taxon>
        <taxon>Bacillati</taxon>
        <taxon>Actinomycetota</taxon>
        <taxon>Actinomycetes</taxon>
        <taxon>Kitasatosporales</taxon>
        <taxon>Streptomycetaceae</taxon>
        <taxon>Streptomyces</taxon>
    </lineage>
</organism>
<dbReference type="InterPro" id="IPR006043">
    <property type="entry name" value="NCS2"/>
</dbReference>
<dbReference type="AlphaFoldDB" id="A0A4Y3QRM0"/>
<comment type="caution">
    <text evidence="10">The sequence shown here is derived from an EMBL/GenBank/DDBJ whole genome shotgun (WGS) entry which is preliminary data.</text>
</comment>
<comment type="similarity">
    <text evidence="2">Belongs to the nucleobase:cation symporter-2 (NCS2) (TC 2.A.40) family.</text>
</comment>
<dbReference type="GO" id="GO:0042907">
    <property type="term" value="F:xanthine transmembrane transporter activity"/>
    <property type="evidence" value="ECO:0007669"/>
    <property type="project" value="TreeGrafter"/>
</dbReference>
<feature type="compositionally biased region" description="Basic residues" evidence="8">
    <location>
        <begin position="1"/>
        <end position="11"/>
    </location>
</feature>
<gene>
    <name evidence="10" type="ORF">SCA03_05950</name>
</gene>
<evidence type="ECO:0000313" key="10">
    <source>
        <dbReference type="EMBL" id="GEB48044.1"/>
    </source>
</evidence>
<dbReference type="PROSITE" id="PS01116">
    <property type="entry name" value="XANTH_URACIL_PERMASE"/>
    <property type="match status" value="1"/>
</dbReference>
<dbReference type="NCBIfam" id="TIGR03173">
    <property type="entry name" value="pbuX"/>
    <property type="match status" value="1"/>
</dbReference>
<feature type="transmembrane region" description="Helical" evidence="9">
    <location>
        <begin position="150"/>
        <end position="172"/>
    </location>
</feature>
<keyword evidence="7 9" id="KW-0472">Membrane</keyword>
<comment type="subcellular location">
    <subcellularLocation>
        <location evidence="1">Cell membrane</location>
        <topology evidence="1">Multi-pass membrane protein</topology>
    </subcellularLocation>
</comment>
<evidence type="ECO:0000256" key="8">
    <source>
        <dbReference type="SAM" id="MobiDB-lite"/>
    </source>
</evidence>
<keyword evidence="4" id="KW-1003">Cell membrane</keyword>
<evidence type="ECO:0000256" key="6">
    <source>
        <dbReference type="ARBA" id="ARBA00022989"/>
    </source>
</evidence>
<evidence type="ECO:0000256" key="2">
    <source>
        <dbReference type="ARBA" id="ARBA00008821"/>
    </source>
</evidence>
<reference evidence="10 11" key="1">
    <citation type="submission" date="2019-06" db="EMBL/GenBank/DDBJ databases">
        <title>Whole genome shotgun sequence of Streptomyces cacaoi subsp. cacaoi NBRC 12748.</title>
        <authorList>
            <person name="Hosoyama A."/>
            <person name="Uohara A."/>
            <person name="Ohji S."/>
            <person name="Ichikawa N."/>
        </authorList>
    </citation>
    <scope>NUCLEOTIDE SEQUENCE [LARGE SCALE GENOMIC DNA]</scope>
    <source>
        <strain evidence="10 11">NBRC 12748</strain>
    </source>
</reference>
<keyword evidence="5 9" id="KW-0812">Transmembrane</keyword>
<feature type="region of interest" description="Disordered" evidence="8">
    <location>
        <begin position="1"/>
        <end position="20"/>
    </location>
</feature>
<dbReference type="Proteomes" id="UP000319210">
    <property type="component" value="Unassembled WGS sequence"/>
</dbReference>
<dbReference type="NCBIfam" id="TIGR00801">
    <property type="entry name" value="ncs2"/>
    <property type="match status" value="1"/>
</dbReference>
<dbReference type="Pfam" id="PF00860">
    <property type="entry name" value="Xan_ur_permease"/>
    <property type="match status" value="1"/>
</dbReference>
<feature type="transmembrane region" description="Helical" evidence="9">
    <location>
        <begin position="184"/>
        <end position="203"/>
    </location>
</feature>
<feature type="transmembrane region" description="Helical" evidence="9">
    <location>
        <begin position="65"/>
        <end position="85"/>
    </location>
</feature>
<proteinExistence type="inferred from homology"/>
<feature type="compositionally biased region" description="Basic and acidic residues" evidence="8">
    <location>
        <begin position="489"/>
        <end position="500"/>
    </location>
</feature>
<protein>
    <recommendedName>
        <fullName evidence="12">Purine permease</fullName>
    </recommendedName>
</protein>
<dbReference type="OrthoDB" id="9805749at2"/>
<dbReference type="InterPro" id="IPR006042">
    <property type="entry name" value="Xan_ur_permease"/>
</dbReference>
<dbReference type="NCBIfam" id="NF037981">
    <property type="entry name" value="NCS2_1"/>
    <property type="match status" value="1"/>
</dbReference>
<evidence type="ECO:0000256" key="5">
    <source>
        <dbReference type="ARBA" id="ARBA00022692"/>
    </source>
</evidence>
<dbReference type="GO" id="GO:0005886">
    <property type="term" value="C:plasma membrane"/>
    <property type="evidence" value="ECO:0007669"/>
    <property type="project" value="UniProtKB-SubCell"/>
</dbReference>
<feature type="region of interest" description="Disordered" evidence="8">
    <location>
        <begin position="457"/>
        <end position="500"/>
    </location>
</feature>
<evidence type="ECO:0000256" key="9">
    <source>
        <dbReference type="SAM" id="Phobius"/>
    </source>
</evidence>
<feature type="transmembrane region" description="Helical" evidence="9">
    <location>
        <begin position="32"/>
        <end position="53"/>
    </location>
</feature>
<dbReference type="RefSeq" id="WP_086814467.1">
    <property type="nucleotide sequence ID" value="NZ_BJMM01000002.1"/>
</dbReference>
<feature type="transmembrane region" description="Helical" evidence="9">
    <location>
        <begin position="366"/>
        <end position="386"/>
    </location>
</feature>
<keyword evidence="6 9" id="KW-1133">Transmembrane helix</keyword>
<dbReference type="EMBL" id="BJMM01000002">
    <property type="protein sequence ID" value="GEB48044.1"/>
    <property type="molecule type" value="Genomic_DNA"/>
</dbReference>
<dbReference type="PANTHER" id="PTHR42810">
    <property type="entry name" value="PURINE PERMEASE C1399.01C-RELATED"/>
    <property type="match status" value="1"/>
</dbReference>